<dbReference type="Pfam" id="PF03473">
    <property type="entry name" value="MOSC"/>
    <property type="match status" value="1"/>
</dbReference>
<name>A0A9C7ULZ1_9RHOD</name>
<dbReference type="InterPro" id="IPR005303">
    <property type="entry name" value="MOCOS_middle"/>
</dbReference>
<dbReference type="AlphaFoldDB" id="A0A9C7ULZ1"/>
<dbReference type="OrthoDB" id="10264306at2759"/>
<dbReference type="Proteomes" id="UP001061958">
    <property type="component" value="Unassembled WGS sequence"/>
</dbReference>
<dbReference type="GO" id="GO:0030151">
    <property type="term" value="F:molybdenum ion binding"/>
    <property type="evidence" value="ECO:0007669"/>
    <property type="project" value="InterPro"/>
</dbReference>
<dbReference type="SUPFAM" id="SSF53383">
    <property type="entry name" value="PLP-dependent transferases"/>
    <property type="match status" value="1"/>
</dbReference>
<dbReference type="InterPro" id="IPR015422">
    <property type="entry name" value="PyrdxlP-dep_Trfase_small"/>
</dbReference>
<protein>
    <recommendedName>
        <fullName evidence="2">MOSC domain-containing protein</fullName>
    </recommendedName>
</protein>
<dbReference type="Pfam" id="PF00266">
    <property type="entry name" value="Aminotran_5"/>
    <property type="match status" value="1"/>
</dbReference>
<feature type="domain" description="MOSC" evidence="2">
    <location>
        <begin position="622"/>
        <end position="829"/>
    </location>
</feature>
<evidence type="ECO:0000259" key="2">
    <source>
        <dbReference type="PROSITE" id="PS51340"/>
    </source>
</evidence>
<dbReference type="GO" id="GO:0030170">
    <property type="term" value="F:pyridoxal phosphate binding"/>
    <property type="evidence" value="ECO:0007669"/>
    <property type="project" value="InterPro"/>
</dbReference>
<dbReference type="GO" id="GO:0003824">
    <property type="term" value="F:catalytic activity"/>
    <property type="evidence" value="ECO:0007669"/>
    <property type="project" value="InterPro"/>
</dbReference>
<dbReference type="InterPro" id="IPR015424">
    <property type="entry name" value="PyrdxlP-dep_Trfase"/>
</dbReference>
<dbReference type="PANTHER" id="PTHR14237">
    <property type="entry name" value="MOLYBDOPTERIN COFACTOR SULFURASE MOSC"/>
    <property type="match status" value="1"/>
</dbReference>
<reference evidence="3" key="1">
    <citation type="journal article" date="2022" name="Proc. Natl. Acad. Sci. U.S.A.">
        <title>Life cycle and functional genomics of the unicellular red alga Galdieria for elucidating algal and plant evolution and industrial use.</title>
        <authorList>
            <person name="Hirooka S."/>
            <person name="Itabashi T."/>
            <person name="Ichinose T.M."/>
            <person name="Onuma R."/>
            <person name="Fujiwara T."/>
            <person name="Yamashita S."/>
            <person name="Jong L.W."/>
            <person name="Tomita R."/>
            <person name="Iwane A.H."/>
            <person name="Miyagishima S.Y."/>
        </authorList>
    </citation>
    <scope>NUCLEOTIDE SEQUENCE</scope>
    <source>
        <strain evidence="3">NBRC 102759</strain>
    </source>
</reference>
<reference evidence="3" key="2">
    <citation type="submission" date="2022-01" db="EMBL/GenBank/DDBJ databases">
        <authorList>
            <person name="Hirooka S."/>
            <person name="Miyagishima S.Y."/>
        </authorList>
    </citation>
    <scope>NUCLEOTIDE SEQUENCE</scope>
    <source>
        <strain evidence="3">NBRC 102759</strain>
    </source>
</reference>
<keyword evidence="4" id="KW-1185">Reference proteome</keyword>
<sequence>MDFVYPRENVSETSKNVVYLDTAGFALYSLSQINDCHKLLERSSFVNPHSVPRDFPLFQRLERVRERVLQFFGTTKDTYDVVFTSGATAGLKLVGENFQWKENSGLIYLTDCHTSALGIRDYAASAGSSIYPVDRNWCKAWFASHTVEFIQHRSSEENLDDGTYALFAYTGESNFCGTRYQLKFCQLVHEHGLFQFRGKNILTLVDAAKLAAAHPIVLDEHPDVDILVVSFYKIFGYPTGVGCLLIRKHCPRIQQTLCSKRYYRGGTILIADAYNDLHTYPKNNNSSFHESWEDGTINFLEILVSLPVSINWVEHTIGGMQFIENHIEEIYDYARDELLKLTYPNGQSIIHIYEEDVSFSSSSFCGRGNSIITFNVFQPDGRFISHFSVYCAFLSNHILVRSGMLCNPGSCQYYFGLRADEISNMAQSSSSCWDPVIGAVRISFGIHSVKEDVTKLLDTLKQLCQTAWQNNGLVISQILGGNVRDISSSSNLVSSKTRPEPTYLVDKIFVYPLKGCRGMPVIQWPISSNGLLYDRKYCLVNTMTYSLLSIRNYPKLAALKVSIYLSKNEMQDSFIAQFVFEIADSVQVVNVPRVYILYERDLRQQYTHCWLSTVLQIPCQLMTVEEFESSSCFRESKRIKGKYRNDAHLLVIHSKSVAQINECLRKKNKSPVPIEAFRPNLVVKDEQKQSTGNISESNERITSKVRNRLMLPLEEDKWSDFACLYNKNNSEKILKLRRIGDCVRCMTICIDLETGELREDREPWLLLSTYRMAGAGEKMEKNNELLTKELTRQRGPVFGCLYNVSTESDSVNWIKVEEFCFEGGLYIHE</sequence>
<dbReference type="InterPro" id="IPR015421">
    <property type="entry name" value="PyrdxlP-dep_Trfase_major"/>
</dbReference>
<proteinExistence type="predicted"/>
<dbReference type="PANTHER" id="PTHR14237:SF80">
    <property type="entry name" value="MOLYBDENUM COFACTOR SULFURASE"/>
    <property type="match status" value="1"/>
</dbReference>
<dbReference type="Gene3D" id="3.90.1150.10">
    <property type="entry name" value="Aspartate Aminotransferase, domain 1"/>
    <property type="match status" value="1"/>
</dbReference>
<dbReference type="SUPFAM" id="SSF141673">
    <property type="entry name" value="MOSC N-terminal domain-like"/>
    <property type="match status" value="1"/>
</dbReference>
<evidence type="ECO:0000256" key="1">
    <source>
        <dbReference type="ARBA" id="ARBA00023150"/>
    </source>
</evidence>
<dbReference type="Pfam" id="PF03476">
    <property type="entry name" value="MOSC_N"/>
    <property type="match status" value="1"/>
</dbReference>
<dbReference type="GO" id="GO:0006777">
    <property type="term" value="P:Mo-molybdopterin cofactor biosynthetic process"/>
    <property type="evidence" value="ECO:0007669"/>
    <property type="project" value="UniProtKB-KW"/>
</dbReference>
<comment type="caution">
    <text evidence="3">The sequence shown here is derived from an EMBL/GenBank/DDBJ whole genome shotgun (WGS) entry which is preliminary data.</text>
</comment>
<dbReference type="PROSITE" id="PS51340">
    <property type="entry name" value="MOSC"/>
    <property type="match status" value="1"/>
</dbReference>
<gene>
    <name evidence="3" type="ORF">GpartN1_g6.t1</name>
</gene>
<dbReference type="EMBL" id="BQMJ01000001">
    <property type="protein sequence ID" value="GJQ08215.1"/>
    <property type="molecule type" value="Genomic_DNA"/>
</dbReference>
<accession>A0A9C7ULZ1</accession>
<dbReference type="InterPro" id="IPR005302">
    <property type="entry name" value="MoCF_Sase_C"/>
</dbReference>
<dbReference type="Gene3D" id="3.40.640.10">
    <property type="entry name" value="Type I PLP-dependent aspartate aminotransferase-like (Major domain)"/>
    <property type="match status" value="1"/>
</dbReference>
<evidence type="ECO:0000313" key="4">
    <source>
        <dbReference type="Proteomes" id="UP001061958"/>
    </source>
</evidence>
<keyword evidence="1" id="KW-0501">Molybdenum cofactor biosynthesis</keyword>
<organism evidence="3 4">
    <name type="scientific">Galdieria partita</name>
    <dbReference type="NCBI Taxonomy" id="83374"/>
    <lineage>
        <taxon>Eukaryota</taxon>
        <taxon>Rhodophyta</taxon>
        <taxon>Bangiophyceae</taxon>
        <taxon>Galdieriales</taxon>
        <taxon>Galdieriaceae</taxon>
        <taxon>Galdieria</taxon>
    </lineage>
</organism>
<evidence type="ECO:0000313" key="3">
    <source>
        <dbReference type="EMBL" id="GJQ08215.1"/>
    </source>
</evidence>
<dbReference type="InterPro" id="IPR000192">
    <property type="entry name" value="Aminotrans_V_dom"/>
</dbReference>